<feature type="compositionally biased region" description="Gly residues" evidence="1">
    <location>
        <begin position="358"/>
        <end position="375"/>
    </location>
</feature>
<dbReference type="PANTHER" id="PTHR38166:SF1">
    <property type="entry name" value="C2H2-TYPE DOMAIN-CONTAINING PROTEIN"/>
    <property type="match status" value="1"/>
</dbReference>
<feature type="compositionally biased region" description="Polar residues" evidence="1">
    <location>
        <begin position="257"/>
        <end position="269"/>
    </location>
</feature>
<feature type="compositionally biased region" description="Polar residues" evidence="1">
    <location>
        <begin position="108"/>
        <end position="133"/>
    </location>
</feature>
<feature type="region of interest" description="Disordered" evidence="1">
    <location>
        <begin position="1"/>
        <end position="199"/>
    </location>
</feature>
<dbReference type="EMBL" id="JAULSW010000003">
    <property type="protein sequence ID" value="KAK3387908.1"/>
    <property type="molecule type" value="Genomic_DNA"/>
</dbReference>
<evidence type="ECO:0000313" key="3">
    <source>
        <dbReference type="Proteomes" id="UP001285441"/>
    </source>
</evidence>
<feature type="compositionally biased region" description="Basic and acidic residues" evidence="1">
    <location>
        <begin position="12"/>
        <end position="26"/>
    </location>
</feature>
<keyword evidence="3" id="KW-1185">Reference proteome</keyword>
<feature type="region of interest" description="Disordered" evidence="1">
    <location>
        <begin position="248"/>
        <end position="277"/>
    </location>
</feature>
<dbReference type="PANTHER" id="PTHR38166">
    <property type="entry name" value="C2H2-TYPE DOMAIN-CONTAINING PROTEIN-RELATED"/>
    <property type="match status" value="1"/>
</dbReference>
<protein>
    <recommendedName>
        <fullName evidence="4">C2H2-type domain-containing protein</fullName>
    </recommendedName>
</protein>
<evidence type="ECO:0000256" key="1">
    <source>
        <dbReference type="SAM" id="MobiDB-lite"/>
    </source>
</evidence>
<accession>A0AAE0U1U8</accession>
<feature type="region of interest" description="Disordered" evidence="1">
    <location>
        <begin position="338"/>
        <end position="425"/>
    </location>
</feature>
<feature type="compositionally biased region" description="Low complexity" evidence="1">
    <location>
        <begin position="667"/>
        <end position="685"/>
    </location>
</feature>
<sequence length="863" mass="92601">MDASSNTAARAGPKDRERPLPLRSQKDVVPSQSIDRTNSVDSVDSHRSMNFWGRTSTGFSTASMDTTITEPSSPDAATTTFAEPQHLEDTNAPSARPSGSQGFPKPSRASTFASVDLDNLSNPRRTFSSSDNNLIPRHRRLQDMMPSLSSKSRRSSFGKHSAPPSRRGSDHFITPLVSSHPHAKPGLAAGGNSSSDRSASPDLLALHIKDEALNSNILGDVPEESEPSSCIDEHPEAALVFGNLVPGKMAAGPELGPSSQTSHPDSTGEQDMPEPAAHKLDGKLKTDVCDKLLKHLFGVELEDLEVTGTASAAYDAVSYMLDELTHIVPTNSLPSSPFDYNELPTGDACPSNVPIQPHGGGNGGAGSSGGRGSGAPGKRRHNDDDSDPTNQEGSGDNNGGGDGGHNGRKKPKMPEPVDQNLSCPFRKRNPVKFNVRDHQSCAVMSFPDISQLKRHVKNFHKQRSISVFECPRCKRDMRAKEALDNHLAVPSDQICTPPSQEASSSVDPERGITSRIEDCLNGRKANSKIDTWESLWQILFPDDTDAPKSDFVPPIELEEVYVEFQTEVYRDQLSRLFQEEEESSRASDLSHKDPTERVAMLLEIVCDHNEHFFDICRSKTGSLSGRPRRKRNSLGSNKPNSPENGKKHLLTPPVQIPSRKRGGGGANASSSNASSTASSLETNSNGSWANIGQSMVNQSHMEQHNAATIGGYHGSQMVMTSNAGMASLGVAAPATSAIMRPGPLAGQGGVPITVMPPPHLNLDSSNIEQHRRGLQSADSGMGGFNDATGFMHERGSGAVYGPHPDFPPDLEYGQNFQNISAGNGEVDGQNVPPTKKVVIRECQPSGAIGTNALINFSIYLIRS</sequence>
<reference evidence="2" key="1">
    <citation type="journal article" date="2023" name="Mol. Phylogenet. Evol.">
        <title>Genome-scale phylogeny and comparative genomics of the fungal order Sordariales.</title>
        <authorList>
            <person name="Hensen N."/>
            <person name="Bonometti L."/>
            <person name="Westerberg I."/>
            <person name="Brannstrom I.O."/>
            <person name="Guillou S."/>
            <person name="Cros-Aarteil S."/>
            <person name="Calhoun S."/>
            <person name="Haridas S."/>
            <person name="Kuo A."/>
            <person name="Mondo S."/>
            <person name="Pangilinan J."/>
            <person name="Riley R."/>
            <person name="LaButti K."/>
            <person name="Andreopoulos B."/>
            <person name="Lipzen A."/>
            <person name="Chen C."/>
            <person name="Yan M."/>
            <person name="Daum C."/>
            <person name="Ng V."/>
            <person name="Clum A."/>
            <person name="Steindorff A."/>
            <person name="Ohm R.A."/>
            <person name="Martin F."/>
            <person name="Silar P."/>
            <person name="Natvig D.O."/>
            <person name="Lalanne C."/>
            <person name="Gautier V."/>
            <person name="Ament-Velasquez S.L."/>
            <person name="Kruys A."/>
            <person name="Hutchinson M.I."/>
            <person name="Powell A.J."/>
            <person name="Barry K."/>
            <person name="Miller A.N."/>
            <person name="Grigoriev I.V."/>
            <person name="Debuchy R."/>
            <person name="Gladieux P."/>
            <person name="Hiltunen Thoren M."/>
            <person name="Johannesson H."/>
        </authorList>
    </citation>
    <scope>NUCLEOTIDE SEQUENCE</scope>
    <source>
        <strain evidence="2">CBS 232.78</strain>
    </source>
</reference>
<dbReference type="Proteomes" id="UP001285441">
    <property type="component" value="Unassembled WGS sequence"/>
</dbReference>
<organism evidence="2 3">
    <name type="scientific">Podospora didyma</name>
    <dbReference type="NCBI Taxonomy" id="330526"/>
    <lineage>
        <taxon>Eukaryota</taxon>
        <taxon>Fungi</taxon>
        <taxon>Dikarya</taxon>
        <taxon>Ascomycota</taxon>
        <taxon>Pezizomycotina</taxon>
        <taxon>Sordariomycetes</taxon>
        <taxon>Sordariomycetidae</taxon>
        <taxon>Sordariales</taxon>
        <taxon>Podosporaceae</taxon>
        <taxon>Podospora</taxon>
    </lineage>
</organism>
<feature type="compositionally biased region" description="Polar residues" evidence="1">
    <location>
        <begin position="53"/>
        <end position="82"/>
    </location>
</feature>
<proteinExistence type="predicted"/>
<gene>
    <name evidence="2" type="ORF">B0H63DRAFT_448702</name>
</gene>
<dbReference type="AlphaFoldDB" id="A0AAE0U1U8"/>
<feature type="compositionally biased region" description="Polar residues" evidence="1">
    <location>
        <begin position="91"/>
        <end position="101"/>
    </location>
</feature>
<evidence type="ECO:0008006" key="4">
    <source>
        <dbReference type="Google" id="ProtNLM"/>
    </source>
</evidence>
<comment type="caution">
    <text evidence="2">The sequence shown here is derived from an EMBL/GenBank/DDBJ whole genome shotgun (WGS) entry which is preliminary data.</text>
</comment>
<evidence type="ECO:0000313" key="2">
    <source>
        <dbReference type="EMBL" id="KAK3387908.1"/>
    </source>
</evidence>
<feature type="region of interest" description="Disordered" evidence="1">
    <location>
        <begin position="618"/>
        <end position="691"/>
    </location>
</feature>
<reference evidence="2" key="2">
    <citation type="submission" date="2023-06" db="EMBL/GenBank/DDBJ databases">
        <authorList>
            <consortium name="Lawrence Berkeley National Laboratory"/>
            <person name="Haridas S."/>
            <person name="Hensen N."/>
            <person name="Bonometti L."/>
            <person name="Westerberg I."/>
            <person name="Brannstrom I.O."/>
            <person name="Guillou S."/>
            <person name="Cros-Aarteil S."/>
            <person name="Calhoun S."/>
            <person name="Kuo A."/>
            <person name="Mondo S."/>
            <person name="Pangilinan J."/>
            <person name="Riley R."/>
            <person name="LaButti K."/>
            <person name="Andreopoulos B."/>
            <person name="Lipzen A."/>
            <person name="Chen C."/>
            <person name="Yanf M."/>
            <person name="Daum C."/>
            <person name="Ng V."/>
            <person name="Clum A."/>
            <person name="Steindorff A."/>
            <person name="Ohm R."/>
            <person name="Martin F."/>
            <person name="Silar P."/>
            <person name="Natvig D."/>
            <person name="Lalanne C."/>
            <person name="Gautier V."/>
            <person name="Ament-velasquez S.L."/>
            <person name="Kruys A."/>
            <person name="Hutchinson M.I."/>
            <person name="Powell A.J."/>
            <person name="Barry K."/>
            <person name="Miller A.N."/>
            <person name="Grigoriev I.V."/>
            <person name="Debuchy R."/>
            <person name="Gladieux P."/>
            <person name="Thoren M.H."/>
            <person name="Johannesson H."/>
        </authorList>
    </citation>
    <scope>NUCLEOTIDE SEQUENCE</scope>
    <source>
        <strain evidence="2">CBS 232.78</strain>
    </source>
</reference>
<name>A0AAE0U1U8_9PEZI</name>
<feature type="compositionally biased region" description="Polar residues" evidence="1">
    <location>
        <begin position="633"/>
        <end position="643"/>
    </location>
</feature>
<feature type="compositionally biased region" description="Polar residues" evidence="1">
    <location>
        <begin position="30"/>
        <end position="42"/>
    </location>
</feature>